<dbReference type="InterPro" id="IPR052710">
    <property type="entry name" value="CAAX_protease"/>
</dbReference>
<feature type="transmembrane region" description="Helical" evidence="2">
    <location>
        <begin position="162"/>
        <end position="182"/>
    </location>
</feature>
<dbReference type="PANTHER" id="PTHR36435">
    <property type="entry name" value="SLR1288 PROTEIN"/>
    <property type="match status" value="1"/>
</dbReference>
<keyword evidence="5" id="KW-1185">Reference proteome</keyword>
<name>A0AAN0MI70_9ACTN</name>
<evidence type="ECO:0000256" key="1">
    <source>
        <dbReference type="SAM" id="MobiDB-lite"/>
    </source>
</evidence>
<evidence type="ECO:0000313" key="5">
    <source>
        <dbReference type="Proteomes" id="UP001431656"/>
    </source>
</evidence>
<feature type="transmembrane region" description="Helical" evidence="2">
    <location>
        <begin position="119"/>
        <end position="141"/>
    </location>
</feature>
<gene>
    <name evidence="4" type="ORF">brsh051_24600</name>
</gene>
<dbReference type="Proteomes" id="UP001431656">
    <property type="component" value="Chromosome"/>
</dbReference>
<dbReference type="RefSeq" id="WP_286265455.1">
    <property type="nucleotide sequence ID" value="NZ_AP028056.1"/>
</dbReference>
<keyword evidence="2" id="KW-0812">Transmembrane</keyword>
<feature type="region of interest" description="Disordered" evidence="1">
    <location>
        <begin position="370"/>
        <end position="424"/>
    </location>
</feature>
<dbReference type="PANTHER" id="PTHR36435:SF1">
    <property type="entry name" value="CAAX AMINO TERMINAL PROTEASE FAMILY PROTEIN"/>
    <property type="match status" value="1"/>
</dbReference>
<dbReference type="AlphaFoldDB" id="A0AAN0MI70"/>
<proteinExistence type="predicted"/>
<feature type="transmembrane region" description="Helical" evidence="2">
    <location>
        <begin position="75"/>
        <end position="99"/>
    </location>
</feature>
<dbReference type="KEGG" id="broo:brsh051_24600"/>
<keyword evidence="2" id="KW-0472">Membrane</keyword>
<dbReference type="EMBL" id="AP028056">
    <property type="protein sequence ID" value="BEH03179.1"/>
    <property type="molecule type" value="Genomic_DNA"/>
</dbReference>
<feature type="domain" description="CAAX prenyl protease 2/Lysostaphin resistance protein A-like" evidence="3">
    <location>
        <begin position="203"/>
        <end position="299"/>
    </location>
</feature>
<feature type="transmembrane region" description="Helical" evidence="2">
    <location>
        <begin position="319"/>
        <end position="340"/>
    </location>
</feature>
<dbReference type="InterPro" id="IPR003675">
    <property type="entry name" value="Rce1/LyrA-like_dom"/>
</dbReference>
<feature type="compositionally biased region" description="Low complexity" evidence="1">
    <location>
        <begin position="19"/>
        <end position="29"/>
    </location>
</feature>
<reference evidence="4" key="1">
    <citation type="journal article" date="2024" name="Int. J. Syst. Evol. Microbiol.">
        <title>Brooklawnia propionicigenes sp. nov., a facultatively anaerobic, propionate-producing bacterium isolated from a methanogenic reactor treating waste from cattle farms.</title>
        <authorList>
            <person name="Akita Y."/>
            <person name="Ueki A."/>
            <person name="Tonouchi A."/>
            <person name="Sugawara Y."/>
            <person name="Honma S."/>
            <person name="Kaku N."/>
            <person name="Ueki K."/>
        </authorList>
    </citation>
    <scope>NUCLEOTIDE SEQUENCE</scope>
    <source>
        <strain evidence="4">SH051</strain>
    </source>
</reference>
<sequence length="424" mass="45854">MSGTDYPQNSYPQQDDRPSQGGYSQQPGYGAPIFPPSAYQPLMNQPPAFEPSLPITPTSYASFWRTPRWRWWRPVVALALGVVAMFVLALVLSAGAIAFDISRGRLTTQDLANLGLDQLTASVFLANNLSLAALILVAFFISAVIFKQRPGFLASVTGSLRWGWLGRCVLIVLPLWLIYIGFDWFLTAEAGGFDDLAVNQDTWLLVVGILITTPLQSAGEEYGFRGVVNRAIAGFFRNEKAGLVAGLIVSSGVFMWAHSASDLWLNLYYFSFGAASCILVWRTGGLEASIVMHVVNNLLSEAFLPFSDISGLFDRSSGAGGPDVLIGMAVIAVATALIIWQARRRGIAITAAPAASMQVPAAPMSYPPPAPNPYLAPGSTPEPGWGTYPGVPQPRWPQDVPPQTAPIEQDPLFNPRPWESGDRP</sequence>
<dbReference type="GO" id="GO:0004175">
    <property type="term" value="F:endopeptidase activity"/>
    <property type="evidence" value="ECO:0007669"/>
    <property type="project" value="UniProtKB-ARBA"/>
</dbReference>
<protein>
    <recommendedName>
        <fullName evidence="3">CAAX prenyl protease 2/Lysostaphin resistance protein A-like domain-containing protein</fullName>
    </recommendedName>
</protein>
<feature type="region of interest" description="Disordered" evidence="1">
    <location>
        <begin position="1"/>
        <end position="29"/>
    </location>
</feature>
<organism evidence="4 5">
    <name type="scientific">Brooklawnia propionicigenes</name>
    <dbReference type="NCBI Taxonomy" id="3041175"/>
    <lineage>
        <taxon>Bacteria</taxon>
        <taxon>Bacillati</taxon>
        <taxon>Actinomycetota</taxon>
        <taxon>Actinomycetes</taxon>
        <taxon>Propionibacteriales</taxon>
        <taxon>Propionibacteriaceae</taxon>
        <taxon>Brooklawnia</taxon>
    </lineage>
</organism>
<feature type="compositionally biased region" description="Pro residues" evidence="1">
    <location>
        <begin position="391"/>
        <end position="404"/>
    </location>
</feature>
<evidence type="ECO:0000259" key="3">
    <source>
        <dbReference type="Pfam" id="PF02517"/>
    </source>
</evidence>
<evidence type="ECO:0000313" key="4">
    <source>
        <dbReference type="EMBL" id="BEH03179.1"/>
    </source>
</evidence>
<evidence type="ECO:0000256" key="2">
    <source>
        <dbReference type="SAM" id="Phobius"/>
    </source>
</evidence>
<keyword evidence="2" id="KW-1133">Transmembrane helix</keyword>
<accession>A0AAN0MI70</accession>
<dbReference type="Pfam" id="PF02517">
    <property type="entry name" value="Rce1-like"/>
    <property type="match status" value="1"/>
</dbReference>
<feature type="transmembrane region" description="Helical" evidence="2">
    <location>
        <begin position="240"/>
        <end position="257"/>
    </location>
</feature>
<dbReference type="GO" id="GO:0080120">
    <property type="term" value="P:CAAX-box protein maturation"/>
    <property type="evidence" value="ECO:0007669"/>
    <property type="project" value="UniProtKB-ARBA"/>
</dbReference>
<feature type="transmembrane region" description="Helical" evidence="2">
    <location>
        <begin position="202"/>
        <end position="219"/>
    </location>
</feature>
<feature type="compositionally biased region" description="Polar residues" evidence="1">
    <location>
        <begin position="1"/>
        <end position="13"/>
    </location>
</feature>